<accession>A0A8J5NCJ9</accession>
<sequence>MVLGAMMSALLGRSLIQGWTREGGGGSLTHLPLHRRFLPQIPPAACVPPINTMTGKVSPSPERPQTCETTSLRDHSPERPQP</sequence>
<evidence type="ECO:0000313" key="2">
    <source>
        <dbReference type="EMBL" id="KAG7177139.1"/>
    </source>
</evidence>
<protein>
    <submittedName>
        <fullName evidence="2">Uncharacterized protein</fullName>
    </submittedName>
</protein>
<comment type="caution">
    <text evidence="2">The sequence shown here is derived from an EMBL/GenBank/DDBJ whole genome shotgun (WGS) entry which is preliminary data.</text>
</comment>
<keyword evidence="3" id="KW-1185">Reference proteome</keyword>
<feature type="compositionally biased region" description="Basic and acidic residues" evidence="1">
    <location>
        <begin position="71"/>
        <end position="82"/>
    </location>
</feature>
<reference evidence="2" key="1">
    <citation type="journal article" date="2021" name="Sci. Adv.">
        <title>The American lobster genome reveals insights on longevity, neural, and immune adaptations.</title>
        <authorList>
            <person name="Polinski J.M."/>
            <person name="Zimin A.V."/>
            <person name="Clark K.F."/>
            <person name="Kohn A.B."/>
            <person name="Sadowski N."/>
            <person name="Timp W."/>
            <person name="Ptitsyn A."/>
            <person name="Khanna P."/>
            <person name="Romanova D.Y."/>
            <person name="Williams P."/>
            <person name="Greenwood S.J."/>
            <person name="Moroz L.L."/>
            <person name="Walt D.R."/>
            <person name="Bodnar A.G."/>
        </authorList>
    </citation>
    <scope>NUCLEOTIDE SEQUENCE</scope>
    <source>
        <strain evidence="2">GMGI-L3</strain>
    </source>
</reference>
<proteinExistence type="predicted"/>
<dbReference type="EMBL" id="JAHLQT010002534">
    <property type="protein sequence ID" value="KAG7177139.1"/>
    <property type="molecule type" value="Genomic_DNA"/>
</dbReference>
<gene>
    <name evidence="2" type="ORF">Hamer_G000381</name>
</gene>
<evidence type="ECO:0000313" key="3">
    <source>
        <dbReference type="Proteomes" id="UP000747542"/>
    </source>
</evidence>
<feature type="region of interest" description="Disordered" evidence="1">
    <location>
        <begin position="50"/>
        <end position="82"/>
    </location>
</feature>
<evidence type="ECO:0000256" key="1">
    <source>
        <dbReference type="SAM" id="MobiDB-lite"/>
    </source>
</evidence>
<dbReference type="Proteomes" id="UP000747542">
    <property type="component" value="Unassembled WGS sequence"/>
</dbReference>
<dbReference type="AlphaFoldDB" id="A0A8J5NCJ9"/>
<name>A0A8J5NCJ9_HOMAM</name>
<organism evidence="2 3">
    <name type="scientific">Homarus americanus</name>
    <name type="common">American lobster</name>
    <dbReference type="NCBI Taxonomy" id="6706"/>
    <lineage>
        <taxon>Eukaryota</taxon>
        <taxon>Metazoa</taxon>
        <taxon>Ecdysozoa</taxon>
        <taxon>Arthropoda</taxon>
        <taxon>Crustacea</taxon>
        <taxon>Multicrustacea</taxon>
        <taxon>Malacostraca</taxon>
        <taxon>Eumalacostraca</taxon>
        <taxon>Eucarida</taxon>
        <taxon>Decapoda</taxon>
        <taxon>Pleocyemata</taxon>
        <taxon>Astacidea</taxon>
        <taxon>Nephropoidea</taxon>
        <taxon>Nephropidae</taxon>
        <taxon>Homarus</taxon>
    </lineage>
</organism>